<feature type="compositionally biased region" description="Polar residues" evidence="1">
    <location>
        <begin position="125"/>
        <end position="138"/>
    </location>
</feature>
<evidence type="ECO:0000313" key="2">
    <source>
        <dbReference type="EMBL" id="MES1923060.1"/>
    </source>
</evidence>
<proteinExistence type="predicted"/>
<comment type="caution">
    <text evidence="2">The sequence shown here is derived from an EMBL/GenBank/DDBJ whole genome shotgun (WGS) entry which is preliminary data.</text>
</comment>
<feature type="non-terminal residue" evidence="2">
    <location>
        <position position="190"/>
    </location>
</feature>
<feature type="compositionally biased region" description="Polar residues" evidence="1">
    <location>
        <begin position="146"/>
        <end position="158"/>
    </location>
</feature>
<keyword evidence="3" id="KW-1185">Reference proteome</keyword>
<sequence length="190" mass="21602">MEKIGWKYFETQQAFSSDVYEPTTRAHNSITSPSDPLKYLLEQLELSSYFPDKLSLQTAQSKIDEHVKSETNNLGSVPWLILQKLLASDVDFREMVLYDFVQNKLDVLSESSSESSDTIHKTDSENSLNSKESCSSLNRDIENISFPKQTNPQWNSDLGQEESDVNLEFPEIPETKKKSSIEGYCSDATK</sequence>
<protein>
    <submittedName>
        <fullName evidence="2">Uncharacterized protein</fullName>
    </submittedName>
</protein>
<name>A0ABV2ATS3_9EUKA</name>
<gene>
    <name evidence="2" type="ORF">MHBO_004594</name>
</gene>
<evidence type="ECO:0000256" key="1">
    <source>
        <dbReference type="SAM" id="MobiDB-lite"/>
    </source>
</evidence>
<dbReference type="EMBL" id="JBDODL010004504">
    <property type="protein sequence ID" value="MES1923060.1"/>
    <property type="molecule type" value="Genomic_DNA"/>
</dbReference>
<reference evidence="2 3" key="1">
    <citation type="journal article" date="2024" name="BMC Biol.">
        <title>Comparative genomics of Ascetosporea gives new insight into the evolutionary basis for animal parasitism in Rhizaria.</title>
        <authorList>
            <person name="Hiltunen Thoren M."/>
            <person name="Onut-Brannstrom I."/>
            <person name="Alfjorden A."/>
            <person name="Peckova H."/>
            <person name="Swords F."/>
            <person name="Hooper C."/>
            <person name="Holzer A.S."/>
            <person name="Bass D."/>
            <person name="Burki F."/>
        </authorList>
    </citation>
    <scope>NUCLEOTIDE SEQUENCE [LARGE SCALE GENOMIC DNA]</scope>
    <source>
        <strain evidence="2">20-A016</strain>
    </source>
</reference>
<feature type="region of interest" description="Disordered" evidence="1">
    <location>
        <begin position="111"/>
        <end position="190"/>
    </location>
</feature>
<evidence type="ECO:0000313" key="3">
    <source>
        <dbReference type="Proteomes" id="UP001439008"/>
    </source>
</evidence>
<dbReference type="Proteomes" id="UP001439008">
    <property type="component" value="Unassembled WGS sequence"/>
</dbReference>
<accession>A0ABV2ATS3</accession>
<organism evidence="2 3">
    <name type="scientific">Bonamia ostreae</name>
    <dbReference type="NCBI Taxonomy" id="126728"/>
    <lineage>
        <taxon>Eukaryota</taxon>
        <taxon>Sar</taxon>
        <taxon>Rhizaria</taxon>
        <taxon>Endomyxa</taxon>
        <taxon>Ascetosporea</taxon>
        <taxon>Haplosporida</taxon>
        <taxon>Bonamia</taxon>
    </lineage>
</organism>